<sequence>MVDDVSVPFQLLKLPQKSSNYVFHRMLVADLIGFSLTSKNAKLQTKRLGLKAEDVHLEIRSGIIIHISLQHTFTYFKFYTNEYRTSEHRLEEECINMYLCTRLGEWKTPIFRVRQFLDHVLDIFHVTNISELEITTDHFETTIYDSFDKLEIESFSMYHIDLNRLSLQYALKKFSRKANQLSILMSRNPFTAETSKQLQVVLTRNMDHIVLYHPIKYDLNDLFVTNTYSLMVDMKIEDVNMFLKHWIHGLDRKLELACFGYKELQLKNEAVVEILFKNVDYQVAPAERELTIHPTGSQQICVKGGYDVRRVDGTEENITVNSQRSLIDMVFWS</sequence>
<dbReference type="Bgee" id="WBGene00017116">
    <property type="expression patterns" value="Expressed in embryo and 2 other cell types or tissues"/>
</dbReference>
<dbReference type="UCSC" id="E04A4.1">
    <property type="organism name" value="c. elegans"/>
</dbReference>
<feature type="domain" description="Sdz-33 F-box" evidence="1">
    <location>
        <begin position="198"/>
        <end position="256"/>
    </location>
</feature>
<dbReference type="PANTHER" id="PTHR22899">
    <property type="entry name" value="CYCLIN-RELATED F-BOX FAMILY"/>
    <property type="match status" value="1"/>
</dbReference>
<dbReference type="InterPro" id="IPR012885">
    <property type="entry name" value="F-box_Sdz-33"/>
</dbReference>
<dbReference type="PaxDb" id="6239-E04A4.1"/>
<dbReference type="RefSeq" id="NP_500625.2">
    <property type="nucleotide sequence ID" value="NM_068224.4"/>
</dbReference>
<dbReference type="HOGENOM" id="CLU_028840_1_1_1"/>
<dbReference type="WormBase" id="E04A4.1">
    <property type="protein sequence ID" value="CE32346"/>
    <property type="gene ID" value="WBGene00017116"/>
    <property type="gene designation" value="fbxb-78"/>
</dbReference>
<protein>
    <submittedName>
        <fullName evidence="2">F-box associated domain-containing protein</fullName>
    </submittedName>
</protein>
<gene>
    <name evidence="2 4" type="primary">fbxb-78</name>
    <name evidence="2" type="ORF">CELE_E04A4.1</name>
    <name evidence="4" type="ORF">E04A4.1</name>
</gene>
<dbReference type="AGR" id="WB:WBGene00017116"/>
<name>O44475_CAEEL</name>
<dbReference type="AlphaFoldDB" id="O44475"/>
<evidence type="ECO:0000313" key="3">
    <source>
        <dbReference type="Proteomes" id="UP000001940"/>
    </source>
</evidence>
<dbReference type="PhylomeDB" id="O44475"/>
<dbReference type="PIR" id="T32607">
    <property type="entry name" value="T32607"/>
</dbReference>
<dbReference type="GeneID" id="184032"/>
<dbReference type="FunCoup" id="O44475">
    <property type="interactions" value="811"/>
</dbReference>
<accession>O44475</accession>
<dbReference type="PANTHER" id="PTHR22899:SF0">
    <property type="entry name" value="F-BOX ASSOCIATED DOMAIN-CONTAINING PROTEIN-RELATED"/>
    <property type="match status" value="1"/>
</dbReference>
<dbReference type="Pfam" id="PF07735">
    <property type="entry name" value="FBA_2"/>
    <property type="match status" value="1"/>
</dbReference>
<dbReference type="CTD" id="184032"/>
<evidence type="ECO:0000259" key="1">
    <source>
        <dbReference type="Pfam" id="PF07735"/>
    </source>
</evidence>
<dbReference type="KEGG" id="cel:CELE_E04A4.1"/>
<reference evidence="2 3" key="1">
    <citation type="journal article" date="1998" name="Science">
        <title>Genome sequence of the nematode C. elegans: a platform for investigating biology.</title>
        <authorList>
            <consortium name="The C. elegans sequencing consortium"/>
            <person name="Sulson J.E."/>
            <person name="Waterston R."/>
        </authorList>
    </citation>
    <scope>NUCLEOTIDE SEQUENCE [LARGE SCALE GENOMIC DNA]</scope>
    <source>
        <strain evidence="2 3">Bristol N2</strain>
    </source>
</reference>
<dbReference type="InterPro" id="IPR053222">
    <property type="entry name" value="Zygotic_Embryogenesis-Asso"/>
</dbReference>
<dbReference type="InParanoid" id="O44475"/>
<dbReference type="Proteomes" id="UP000001940">
    <property type="component" value="Chromosome IV"/>
</dbReference>
<keyword evidence="3" id="KW-1185">Reference proteome</keyword>
<evidence type="ECO:0000313" key="4">
    <source>
        <dbReference type="WormBase" id="E04A4.1"/>
    </source>
</evidence>
<dbReference type="OrthoDB" id="5909645at2759"/>
<dbReference type="EMBL" id="BX284604">
    <property type="protein sequence ID" value="CCD68703.1"/>
    <property type="molecule type" value="Genomic_DNA"/>
</dbReference>
<organism evidence="2 3">
    <name type="scientific">Caenorhabditis elegans</name>
    <dbReference type="NCBI Taxonomy" id="6239"/>
    <lineage>
        <taxon>Eukaryota</taxon>
        <taxon>Metazoa</taxon>
        <taxon>Ecdysozoa</taxon>
        <taxon>Nematoda</taxon>
        <taxon>Chromadorea</taxon>
        <taxon>Rhabditida</taxon>
        <taxon>Rhabditina</taxon>
        <taxon>Rhabditomorpha</taxon>
        <taxon>Rhabditoidea</taxon>
        <taxon>Rhabditidae</taxon>
        <taxon>Peloderinae</taxon>
        <taxon>Caenorhabditis</taxon>
    </lineage>
</organism>
<proteinExistence type="predicted"/>
<evidence type="ECO:0000313" key="2">
    <source>
        <dbReference type="EMBL" id="CCD68703.1"/>
    </source>
</evidence>